<protein>
    <submittedName>
        <fullName evidence="1">Uncharacterized protein</fullName>
    </submittedName>
</protein>
<evidence type="ECO:0000313" key="2">
    <source>
        <dbReference type="Proteomes" id="UP001366166"/>
    </source>
</evidence>
<reference evidence="2" key="1">
    <citation type="journal article" date="2023" name="Arch. Microbiol.">
        <title>Desulfoferula mesophilus gen. nov. sp. nov., a mesophilic sulfate-reducing bacterium isolated from a brackish lake sediment.</title>
        <authorList>
            <person name="Watanabe T."/>
            <person name="Yabe T."/>
            <person name="Tsuji J.M."/>
            <person name="Fukui M."/>
        </authorList>
    </citation>
    <scope>NUCLEOTIDE SEQUENCE [LARGE SCALE GENOMIC DNA]</scope>
    <source>
        <strain evidence="2">12FAK</strain>
    </source>
</reference>
<sequence>MKATSSHRPNPWGIFPAAAQTTGLSQDGKISRSFLGGGLGEAFFAKKGSPDIAHTQGGSIQ</sequence>
<name>A0AAU9F273_9BACT</name>
<dbReference type="EMBL" id="AP028679">
    <property type="protein sequence ID" value="BEQ16408.1"/>
    <property type="molecule type" value="Genomic_DNA"/>
</dbReference>
<accession>A0AAU9F273</accession>
<organism evidence="1 2">
    <name type="scientific">Desulfoferula mesophila</name>
    <dbReference type="NCBI Taxonomy" id="3058419"/>
    <lineage>
        <taxon>Bacteria</taxon>
        <taxon>Pseudomonadati</taxon>
        <taxon>Thermodesulfobacteriota</taxon>
        <taxon>Desulfarculia</taxon>
        <taxon>Desulfarculales</taxon>
        <taxon>Desulfarculaceae</taxon>
        <taxon>Desulfoferula</taxon>
    </lineage>
</organism>
<gene>
    <name evidence="1" type="ORF">FAK_34740</name>
</gene>
<keyword evidence="2" id="KW-1185">Reference proteome</keyword>
<dbReference type="Proteomes" id="UP001366166">
    <property type="component" value="Chromosome"/>
</dbReference>
<dbReference type="KEGG" id="dmp:FAK_34740"/>
<evidence type="ECO:0000313" key="1">
    <source>
        <dbReference type="EMBL" id="BEQ16408.1"/>
    </source>
</evidence>
<proteinExistence type="predicted"/>
<dbReference type="AlphaFoldDB" id="A0AAU9F273"/>